<evidence type="ECO:0000313" key="13">
    <source>
        <dbReference type="Proteomes" id="UP000238634"/>
    </source>
</evidence>
<comment type="function">
    <text evidence="9 10">Catalyzes hydrolysis of the D-alanyl-D-alanine dipeptide.</text>
</comment>
<reference evidence="12 13" key="2">
    <citation type="submission" date="2018-03" db="EMBL/GenBank/DDBJ databases">
        <title>The ancient ancestry and fast evolution of plastids.</title>
        <authorList>
            <person name="Moore K.R."/>
            <person name="Magnabosco C."/>
            <person name="Momper L."/>
            <person name="Gold D.A."/>
            <person name="Bosak T."/>
            <person name="Fournier G.P."/>
        </authorList>
    </citation>
    <scope>NUCLEOTIDE SEQUENCE [LARGE SCALE GENOMIC DNA]</scope>
    <source>
        <strain evidence="12 13">ULC007</strain>
    </source>
</reference>
<protein>
    <recommendedName>
        <fullName evidence="9 10">D-alanyl-D-alanine dipeptidase</fullName>
        <shortName evidence="9 10">D-Ala-D-Ala dipeptidase</shortName>
        <ecNumber evidence="9 10">3.4.13.22</ecNumber>
    </recommendedName>
</protein>
<evidence type="ECO:0000313" key="12">
    <source>
        <dbReference type="EMBL" id="PSB18669.1"/>
    </source>
</evidence>
<comment type="caution">
    <text evidence="12">The sequence shown here is derived from an EMBL/GenBank/DDBJ whole genome shotgun (WGS) entry which is preliminary data.</text>
</comment>
<keyword evidence="13" id="KW-1185">Reference proteome</keyword>
<dbReference type="InterPro" id="IPR000755">
    <property type="entry name" value="A_A_dipeptidase"/>
</dbReference>
<comment type="catalytic activity">
    <reaction evidence="1 9 10">
        <text>D-alanyl-D-alanine + H2O = 2 D-alanine</text>
        <dbReference type="Rhea" id="RHEA:20661"/>
        <dbReference type="ChEBI" id="CHEBI:15377"/>
        <dbReference type="ChEBI" id="CHEBI:57416"/>
        <dbReference type="ChEBI" id="CHEBI:57822"/>
        <dbReference type="EC" id="3.4.13.22"/>
    </reaction>
</comment>
<keyword evidence="2 9" id="KW-0645">Protease</keyword>
<dbReference type="AlphaFoldDB" id="A0A2T1DDV9"/>
<evidence type="ECO:0000256" key="2">
    <source>
        <dbReference type="ARBA" id="ARBA00022670"/>
    </source>
</evidence>
<feature type="chain" id="PRO_5015524023" description="D-alanyl-D-alanine dipeptidase" evidence="11">
    <location>
        <begin position="30"/>
        <end position="224"/>
    </location>
</feature>
<evidence type="ECO:0000256" key="3">
    <source>
        <dbReference type="ARBA" id="ARBA00022723"/>
    </source>
</evidence>
<reference evidence="12 13" key="1">
    <citation type="submission" date="2018-02" db="EMBL/GenBank/DDBJ databases">
        <authorList>
            <person name="Cohen D.B."/>
            <person name="Kent A.D."/>
        </authorList>
    </citation>
    <scope>NUCLEOTIDE SEQUENCE [LARGE SCALE GENOMIC DNA]</scope>
    <source>
        <strain evidence="12 13">ULC007</strain>
    </source>
</reference>
<sequence>MHSTLRIKNKKIRNWLNFLLAMLMSIALVYQTQPSTLAIAPPAKLVDIRSISPNIKLDIRYATKNNFTKQQLYRQARCLLKPKVADDLSKVQADLETRGLKLKVYDCYRPLSVQKLMWKIVNDDRYVANPANGSRHNRGSAVDVTLVDKSGKELEMPTGFDDFSDRAHRDYNNVSKAAKENRQALEAAMIKRGFIPLQAEWWHFDAKDWKQSPLMDISFEAIPE</sequence>
<dbReference type="GO" id="GO:0008270">
    <property type="term" value="F:zinc ion binding"/>
    <property type="evidence" value="ECO:0007669"/>
    <property type="project" value="UniProtKB-UniRule"/>
</dbReference>
<gene>
    <name evidence="12" type="ORF">C7B65_14170</name>
</gene>
<dbReference type="GO" id="GO:0008237">
    <property type="term" value="F:metallopeptidase activity"/>
    <property type="evidence" value="ECO:0007669"/>
    <property type="project" value="UniProtKB-KW"/>
</dbReference>
<dbReference type="EMBL" id="PVWG01000015">
    <property type="protein sequence ID" value="PSB18669.1"/>
    <property type="molecule type" value="Genomic_DNA"/>
</dbReference>
<evidence type="ECO:0000256" key="11">
    <source>
        <dbReference type="SAM" id="SignalP"/>
    </source>
</evidence>
<keyword evidence="7 9" id="KW-0482">Metalloprotease</keyword>
<dbReference type="NCBIfam" id="NF007557">
    <property type="entry name" value="PRK10178.1"/>
    <property type="match status" value="1"/>
</dbReference>
<feature type="signal peptide" evidence="11">
    <location>
        <begin position="1"/>
        <end position="29"/>
    </location>
</feature>
<keyword evidence="5 9" id="KW-0862">Zinc</keyword>
<feature type="binding site" evidence="9">
    <location>
        <position position="136"/>
    </location>
    <ligand>
        <name>Zn(2+)</name>
        <dbReference type="ChEBI" id="CHEBI:29105"/>
        <note>catalytic</note>
    </ligand>
</feature>
<keyword evidence="3 9" id="KW-0479">Metal-binding</keyword>
<dbReference type="PANTHER" id="PTHR43126:SF1">
    <property type="entry name" value="D-ALANYL-D-ALANINE DIPEPTIDASE"/>
    <property type="match status" value="1"/>
</dbReference>
<evidence type="ECO:0000256" key="4">
    <source>
        <dbReference type="ARBA" id="ARBA00022801"/>
    </source>
</evidence>
<proteinExistence type="inferred from homology"/>
<dbReference type="STRING" id="1920490.GCA_001895925_03042"/>
<dbReference type="Gene3D" id="3.30.1380.10">
    <property type="match status" value="1"/>
</dbReference>
<dbReference type="Pfam" id="PF01427">
    <property type="entry name" value="Peptidase_M15"/>
    <property type="match status" value="1"/>
</dbReference>
<evidence type="ECO:0000256" key="1">
    <source>
        <dbReference type="ARBA" id="ARBA00001362"/>
    </source>
</evidence>
<evidence type="ECO:0000256" key="5">
    <source>
        <dbReference type="ARBA" id="ARBA00022833"/>
    </source>
</evidence>
<keyword evidence="4 9" id="KW-0378">Hydrolase</keyword>
<dbReference type="PANTHER" id="PTHR43126">
    <property type="entry name" value="D-ALANYL-D-ALANINE DIPEPTIDASE"/>
    <property type="match status" value="1"/>
</dbReference>
<feature type="site" description="Transition state stabilizer" evidence="9">
    <location>
        <position position="109"/>
    </location>
</feature>
<evidence type="ECO:0000256" key="8">
    <source>
        <dbReference type="ARBA" id="ARBA00023316"/>
    </source>
</evidence>
<evidence type="ECO:0000256" key="9">
    <source>
        <dbReference type="HAMAP-Rule" id="MF_01924"/>
    </source>
</evidence>
<accession>A0A2T1DDV9</accession>
<dbReference type="SUPFAM" id="SSF55166">
    <property type="entry name" value="Hedgehog/DD-peptidase"/>
    <property type="match status" value="1"/>
</dbReference>
<dbReference type="EC" id="3.4.13.22" evidence="9 10"/>
<dbReference type="InterPro" id="IPR009045">
    <property type="entry name" value="Zn_M74/Hedgehog-like"/>
</dbReference>
<feature type="binding site" evidence="9">
    <location>
        <position position="203"/>
    </location>
    <ligand>
        <name>Zn(2+)</name>
        <dbReference type="ChEBI" id="CHEBI:29105"/>
        <note>catalytic</note>
    </ligand>
</feature>
<dbReference type="PIRSF" id="PIRSF026671">
    <property type="entry name" value="AA_dipeptidase"/>
    <property type="match status" value="1"/>
</dbReference>
<evidence type="ECO:0000256" key="6">
    <source>
        <dbReference type="ARBA" id="ARBA00022997"/>
    </source>
</evidence>
<name>A0A2T1DDV9_9CYAN</name>
<dbReference type="RefSeq" id="WP_073069717.1">
    <property type="nucleotide sequence ID" value="NZ_MPPI01000003.1"/>
</dbReference>
<comment type="cofactor">
    <cofactor evidence="9">
        <name>Zn(2+)</name>
        <dbReference type="ChEBI" id="CHEBI:29105"/>
    </cofactor>
    <text evidence="9">Binds 1 zinc ion per subunit.</text>
</comment>
<dbReference type="OrthoDB" id="9801430at2"/>
<dbReference type="Proteomes" id="UP000238634">
    <property type="component" value="Unassembled WGS sequence"/>
</dbReference>
<dbReference type="GO" id="GO:0071555">
    <property type="term" value="P:cell wall organization"/>
    <property type="evidence" value="ECO:0007669"/>
    <property type="project" value="UniProtKB-KW"/>
</dbReference>
<evidence type="ECO:0000256" key="7">
    <source>
        <dbReference type="ARBA" id="ARBA00023049"/>
    </source>
</evidence>
<keyword evidence="11" id="KW-0732">Signal</keyword>
<comment type="similarity">
    <text evidence="9 10">Belongs to the peptidase M15D family.</text>
</comment>
<keyword evidence="6 9" id="KW-0224">Dipeptidase</keyword>
<dbReference type="CDD" id="cd14840">
    <property type="entry name" value="D-Ala-D-Ala_dipeptidase_Aad"/>
    <property type="match status" value="1"/>
</dbReference>
<dbReference type="GO" id="GO:0160237">
    <property type="term" value="F:D-Ala-D-Ala dipeptidase activity"/>
    <property type="evidence" value="ECO:0007669"/>
    <property type="project" value="UniProtKB-EC"/>
</dbReference>
<dbReference type="HAMAP" id="MF_01924">
    <property type="entry name" value="A_A_dipeptidase"/>
    <property type="match status" value="1"/>
</dbReference>
<feature type="binding site" evidence="9">
    <location>
        <position position="143"/>
    </location>
    <ligand>
        <name>Zn(2+)</name>
        <dbReference type="ChEBI" id="CHEBI:29105"/>
        <note>catalytic</note>
    </ligand>
</feature>
<keyword evidence="8 10" id="KW-0961">Cell wall biogenesis/degradation</keyword>
<dbReference type="GO" id="GO:0006508">
    <property type="term" value="P:proteolysis"/>
    <property type="evidence" value="ECO:0007669"/>
    <property type="project" value="UniProtKB-KW"/>
</dbReference>
<evidence type="ECO:0000256" key="10">
    <source>
        <dbReference type="PIRNR" id="PIRNR026671"/>
    </source>
</evidence>
<organism evidence="12 13">
    <name type="scientific">Phormidesmis priestleyi ULC007</name>
    <dbReference type="NCBI Taxonomy" id="1920490"/>
    <lineage>
        <taxon>Bacteria</taxon>
        <taxon>Bacillati</taxon>
        <taxon>Cyanobacteriota</taxon>
        <taxon>Cyanophyceae</taxon>
        <taxon>Leptolyngbyales</taxon>
        <taxon>Leptolyngbyaceae</taxon>
        <taxon>Phormidesmis</taxon>
    </lineage>
</organism>
<feature type="active site" description="Proton donor/acceptor" evidence="9">
    <location>
        <position position="200"/>
    </location>
</feature>